<comment type="caution">
    <text evidence="1">The sequence shown here is derived from an EMBL/GenBank/DDBJ whole genome shotgun (WGS) entry which is preliminary data.</text>
</comment>
<dbReference type="Proteomes" id="UP000192328">
    <property type="component" value="Unassembled WGS sequence"/>
</dbReference>
<organism evidence="1 2">
    <name type="scientific">Aristaeella lactis</name>
    <dbReference type="NCBI Taxonomy" id="3046383"/>
    <lineage>
        <taxon>Bacteria</taxon>
        <taxon>Bacillati</taxon>
        <taxon>Bacillota</taxon>
        <taxon>Clostridia</taxon>
        <taxon>Eubacteriales</taxon>
        <taxon>Aristaeellaceae</taxon>
        <taxon>Aristaeella</taxon>
    </lineage>
</organism>
<protein>
    <submittedName>
        <fullName evidence="1">Uncharacterized protein</fullName>
    </submittedName>
</protein>
<proteinExistence type="predicted"/>
<name>A0AC61PP96_9FIRM</name>
<dbReference type="EMBL" id="FWXZ01000006">
    <property type="protein sequence ID" value="SMC81432.1"/>
    <property type="molecule type" value="Genomic_DNA"/>
</dbReference>
<accession>A0AC61PP96</accession>
<keyword evidence="2" id="KW-1185">Reference proteome</keyword>
<reference evidence="1" key="1">
    <citation type="submission" date="2017-04" db="EMBL/GenBank/DDBJ databases">
        <authorList>
            <person name="Varghese N."/>
            <person name="Submissions S."/>
        </authorList>
    </citation>
    <scope>NUCLEOTIDE SEQUENCE</scope>
    <source>
        <strain evidence="1">WTE2008</strain>
    </source>
</reference>
<evidence type="ECO:0000313" key="2">
    <source>
        <dbReference type="Proteomes" id="UP000192328"/>
    </source>
</evidence>
<gene>
    <name evidence="1" type="ORF">SAMN06297397_2696</name>
</gene>
<evidence type="ECO:0000313" key="1">
    <source>
        <dbReference type="EMBL" id="SMC81432.1"/>
    </source>
</evidence>
<sequence>MEETWDNFKKLFPDRKDRMKDFYVVEREYLDEHPDSGYFTEIRDLKTFPDYIDYLPKGAIPAKIRMMYYMPTLEEGKYPFVGFSREECASFLDRSVELAVRAIEEVRSLLDTRFN</sequence>